<accession>A0AAV1NDW6</accession>
<evidence type="ECO:0000313" key="1">
    <source>
        <dbReference type="EMBL" id="CAK6957682.1"/>
    </source>
</evidence>
<name>A0AAV1NDW6_SCOSC</name>
<dbReference type="Proteomes" id="UP001314229">
    <property type="component" value="Unassembled WGS sequence"/>
</dbReference>
<protein>
    <submittedName>
        <fullName evidence="1">Uncharacterized protein</fullName>
    </submittedName>
</protein>
<comment type="caution">
    <text evidence="1">The sequence shown here is derived from an EMBL/GenBank/DDBJ whole genome shotgun (WGS) entry which is preliminary data.</text>
</comment>
<dbReference type="EMBL" id="CAWUFR010000030">
    <property type="protein sequence ID" value="CAK6957682.1"/>
    <property type="molecule type" value="Genomic_DNA"/>
</dbReference>
<dbReference type="AlphaFoldDB" id="A0AAV1NDW6"/>
<sequence>MNPKICSSFVTVDLKINGEERRCYCYVAFLLITAFTSTDEAALVMDDGQQSLDLAFLLITAFTSTEAATQRQLSLNPEKTAEKGNGKLRIRRWGYCRRRPDACRPAFLLITAFTSTDEAALVMDDGQQSLDLDETAEKGNGKLIRTRRDCRRRPGGCKGPPRFL</sequence>
<keyword evidence="2" id="KW-1185">Reference proteome</keyword>
<proteinExistence type="predicted"/>
<reference evidence="1 2" key="1">
    <citation type="submission" date="2024-01" db="EMBL/GenBank/DDBJ databases">
        <authorList>
            <person name="Alioto T."/>
            <person name="Alioto T."/>
            <person name="Gomez Garrido J."/>
        </authorList>
    </citation>
    <scope>NUCLEOTIDE SEQUENCE [LARGE SCALE GENOMIC DNA]</scope>
</reference>
<organism evidence="1 2">
    <name type="scientific">Scomber scombrus</name>
    <name type="common">Atlantic mackerel</name>
    <name type="synonym">Scomber vernalis</name>
    <dbReference type="NCBI Taxonomy" id="13677"/>
    <lineage>
        <taxon>Eukaryota</taxon>
        <taxon>Metazoa</taxon>
        <taxon>Chordata</taxon>
        <taxon>Craniata</taxon>
        <taxon>Vertebrata</taxon>
        <taxon>Euteleostomi</taxon>
        <taxon>Actinopterygii</taxon>
        <taxon>Neopterygii</taxon>
        <taxon>Teleostei</taxon>
        <taxon>Neoteleostei</taxon>
        <taxon>Acanthomorphata</taxon>
        <taxon>Pelagiaria</taxon>
        <taxon>Scombriformes</taxon>
        <taxon>Scombridae</taxon>
        <taxon>Scomber</taxon>
    </lineage>
</organism>
<evidence type="ECO:0000313" key="2">
    <source>
        <dbReference type="Proteomes" id="UP001314229"/>
    </source>
</evidence>
<gene>
    <name evidence="1" type="ORF">FSCOSCO3_A017493</name>
</gene>